<dbReference type="InterPro" id="IPR050124">
    <property type="entry name" value="tRNA_CCA-adding_enzyme"/>
</dbReference>
<evidence type="ECO:0000256" key="10">
    <source>
        <dbReference type="ARBA" id="ARBA00022842"/>
    </source>
</evidence>
<dbReference type="GO" id="GO:0160016">
    <property type="term" value="F:CCACCA tRNA nucleotidyltransferase activity"/>
    <property type="evidence" value="ECO:0007669"/>
    <property type="project" value="RHEA"/>
</dbReference>
<comment type="domain">
    <text evidence="12">Comprises two domains: an N-terminal domain containing the nucleotidyltransferase activity and a C-terminal HD domain associated with both phosphodiesterase and phosphatase activities.</text>
</comment>
<evidence type="ECO:0000256" key="3">
    <source>
        <dbReference type="ARBA" id="ARBA00022694"/>
    </source>
</evidence>
<feature type="binding site" evidence="12">
    <location>
        <position position="16"/>
    </location>
    <ligand>
        <name>ATP</name>
        <dbReference type="ChEBI" id="CHEBI:30616"/>
    </ligand>
</feature>
<dbReference type="HAMAP" id="MF_01261">
    <property type="entry name" value="CCA_bact_type1"/>
    <property type="match status" value="1"/>
</dbReference>
<dbReference type="PANTHER" id="PTHR47545">
    <property type="entry name" value="MULTIFUNCTIONAL CCA PROTEIN"/>
    <property type="match status" value="1"/>
</dbReference>
<dbReference type="GO" id="GO:0001680">
    <property type="term" value="P:tRNA 3'-terminal CCA addition"/>
    <property type="evidence" value="ECO:0007669"/>
    <property type="project" value="UniProtKB-UniRule"/>
</dbReference>
<keyword evidence="8 12" id="KW-0378">Hydrolase</keyword>
<evidence type="ECO:0000313" key="15">
    <source>
        <dbReference type="Proteomes" id="UP000078596"/>
    </source>
</evidence>
<feature type="binding site" evidence="12">
    <location>
        <position position="16"/>
    </location>
    <ligand>
        <name>CTP</name>
        <dbReference type="ChEBI" id="CHEBI:37563"/>
    </ligand>
</feature>
<evidence type="ECO:0000256" key="9">
    <source>
        <dbReference type="ARBA" id="ARBA00022840"/>
    </source>
</evidence>
<keyword evidence="9 12" id="KW-0067">ATP-binding</keyword>
<comment type="cofactor">
    <cofactor evidence="12">
        <name>Ni(2+)</name>
        <dbReference type="ChEBI" id="CHEBI:49786"/>
    </cofactor>
    <text evidence="12">Nickel for phosphatase activity.</text>
</comment>
<dbReference type="EC" id="2.7.7.72" evidence="12"/>
<dbReference type="Gene3D" id="1.10.3090.10">
    <property type="entry name" value="cca-adding enzyme, domain 2"/>
    <property type="match status" value="1"/>
</dbReference>
<dbReference type="GO" id="GO:0000049">
    <property type="term" value="F:tRNA binding"/>
    <property type="evidence" value="ECO:0007669"/>
    <property type="project" value="UniProtKB-UniRule"/>
</dbReference>
<evidence type="ECO:0000313" key="14">
    <source>
        <dbReference type="EMBL" id="ANJ67974.1"/>
    </source>
</evidence>
<feature type="binding site" evidence="12">
    <location>
        <position position="29"/>
    </location>
    <ligand>
        <name>Mg(2+)</name>
        <dbReference type="ChEBI" id="CHEBI:18420"/>
    </ligand>
</feature>
<keyword evidence="12" id="KW-0511">Multifunctional enzyme</keyword>
<dbReference type="GO" id="GO:0000287">
    <property type="term" value="F:magnesium ion binding"/>
    <property type="evidence" value="ECO:0007669"/>
    <property type="project" value="UniProtKB-UniRule"/>
</dbReference>
<keyword evidence="2 12" id="KW-0808">Transferase</keyword>
<dbReference type="PROSITE" id="PS51831">
    <property type="entry name" value="HD"/>
    <property type="match status" value="1"/>
</dbReference>
<keyword evidence="15" id="KW-1185">Reference proteome</keyword>
<keyword evidence="4 12" id="KW-0548">Nucleotidyltransferase</keyword>
<dbReference type="Proteomes" id="UP000078596">
    <property type="component" value="Chromosome"/>
</dbReference>
<dbReference type="GO" id="GO:0016791">
    <property type="term" value="F:phosphatase activity"/>
    <property type="evidence" value="ECO:0007669"/>
    <property type="project" value="UniProtKB-UniRule"/>
</dbReference>
<feature type="binding site" evidence="12">
    <location>
        <position position="148"/>
    </location>
    <ligand>
        <name>ATP</name>
        <dbReference type="ChEBI" id="CHEBI:30616"/>
    </ligand>
</feature>
<keyword evidence="5 12" id="KW-0479">Metal-binding</keyword>
<comment type="catalytic activity">
    <reaction evidence="12">
        <text>a tRNA with a 3' CCA end + 2 CTP + ATP = a tRNA with a 3' CCACCA end + 3 diphosphate</text>
        <dbReference type="Rhea" id="RHEA:76235"/>
        <dbReference type="Rhea" id="RHEA-COMP:10468"/>
        <dbReference type="Rhea" id="RHEA-COMP:18655"/>
        <dbReference type="ChEBI" id="CHEBI:30616"/>
        <dbReference type="ChEBI" id="CHEBI:33019"/>
        <dbReference type="ChEBI" id="CHEBI:37563"/>
        <dbReference type="ChEBI" id="CHEBI:83071"/>
        <dbReference type="ChEBI" id="CHEBI:195187"/>
    </reaction>
</comment>
<comment type="similarity">
    <text evidence="12">Belongs to the tRNA nucleotidyltransferase/poly(A) polymerase family. Bacterial CCA-adding enzyme type 1 subfamily.</text>
</comment>
<feature type="binding site" evidence="12">
    <location>
        <position position="99"/>
    </location>
    <ligand>
        <name>CTP</name>
        <dbReference type="ChEBI" id="CHEBI:37563"/>
    </ligand>
</feature>
<dbReference type="SUPFAM" id="SSF81301">
    <property type="entry name" value="Nucleotidyltransferase"/>
    <property type="match status" value="1"/>
</dbReference>
<keyword evidence="11 12" id="KW-0694">RNA-binding</keyword>
<feature type="binding site" evidence="12">
    <location>
        <position position="19"/>
    </location>
    <ligand>
        <name>ATP</name>
        <dbReference type="ChEBI" id="CHEBI:30616"/>
    </ligand>
</feature>
<keyword evidence="3 12" id="KW-0819">tRNA processing</keyword>
<accession>A0A191ZJB1</accession>
<comment type="cofactor">
    <cofactor evidence="12">
        <name>Mg(2+)</name>
        <dbReference type="ChEBI" id="CHEBI:18420"/>
    </cofactor>
    <text evidence="12">Magnesium is required for nucleotidyltransferase activity.</text>
</comment>
<protein>
    <recommendedName>
        <fullName evidence="12">Multifunctional CCA protein</fullName>
    </recommendedName>
    <domain>
        <recommendedName>
            <fullName evidence="12">CCA-adding enzyme</fullName>
            <ecNumber evidence="12">2.7.7.72</ecNumber>
        </recommendedName>
        <alternativeName>
            <fullName evidence="12">CCA tRNA nucleotidyltransferase</fullName>
        </alternativeName>
        <alternativeName>
            <fullName evidence="12">tRNA CCA-pyrophosphorylase</fullName>
        </alternativeName>
        <alternativeName>
            <fullName evidence="12">tRNA adenylyl-/cytidylyl-transferase</fullName>
        </alternativeName>
        <alternativeName>
            <fullName evidence="12">tRNA nucleotidyltransferase</fullName>
        </alternativeName>
        <alternativeName>
            <fullName evidence="12">tRNA-NT</fullName>
        </alternativeName>
    </domain>
    <domain>
        <recommendedName>
            <fullName evidence="12">2'-nucleotidase</fullName>
            <ecNumber evidence="12">3.1.3.-</ecNumber>
        </recommendedName>
    </domain>
    <domain>
        <recommendedName>
            <fullName evidence="12">2',3'-cyclic phosphodiesterase</fullName>
            <ecNumber evidence="12">3.1.4.-</ecNumber>
        </recommendedName>
    </domain>
    <domain>
        <recommendedName>
            <fullName evidence="12">Phosphatase</fullName>
        </recommendedName>
    </domain>
</protein>
<keyword evidence="7 12" id="KW-0692">RNA repair</keyword>
<evidence type="ECO:0000256" key="8">
    <source>
        <dbReference type="ARBA" id="ARBA00022801"/>
    </source>
</evidence>
<dbReference type="EC" id="3.1.4.-" evidence="12"/>
<name>A0A191ZJB1_9GAMM</name>
<dbReference type="Pfam" id="PF01743">
    <property type="entry name" value="PolyA_pol"/>
    <property type="match status" value="1"/>
</dbReference>
<dbReference type="HAMAP" id="MF_01262">
    <property type="entry name" value="CCA_bact_type2"/>
    <property type="match status" value="1"/>
</dbReference>
<proteinExistence type="inferred from homology"/>
<dbReference type="InterPro" id="IPR003607">
    <property type="entry name" value="HD/PDEase_dom"/>
</dbReference>
<feature type="binding site" evidence="12">
    <location>
        <position position="145"/>
    </location>
    <ligand>
        <name>CTP</name>
        <dbReference type="ChEBI" id="CHEBI:37563"/>
    </ligand>
</feature>
<evidence type="ECO:0000256" key="11">
    <source>
        <dbReference type="ARBA" id="ARBA00022884"/>
    </source>
</evidence>
<dbReference type="AlphaFoldDB" id="A0A191ZJB1"/>
<evidence type="ECO:0000256" key="12">
    <source>
        <dbReference type="HAMAP-Rule" id="MF_01261"/>
    </source>
</evidence>
<dbReference type="Pfam" id="PF12627">
    <property type="entry name" value="PolyA_pol_RNAbd"/>
    <property type="match status" value="1"/>
</dbReference>
<dbReference type="GO" id="GO:0005524">
    <property type="term" value="F:ATP binding"/>
    <property type="evidence" value="ECO:0007669"/>
    <property type="project" value="UniProtKB-UniRule"/>
</dbReference>
<dbReference type="PIRSF" id="PIRSF000813">
    <property type="entry name" value="CCA_bact"/>
    <property type="match status" value="1"/>
</dbReference>
<dbReference type="STRING" id="1860122.A9404_11840"/>
<gene>
    <name evidence="12" type="primary">cca</name>
    <name evidence="14" type="ORF">A9404_11840</name>
</gene>
<feature type="binding site" evidence="12">
    <location>
        <position position="148"/>
    </location>
    <ligand>
        <name>CTP</name>
        <dbReference type="ChEBI" id="CHEBI:37563"/>
    </ligand>
</feature>
<feature type="binding site" evidence="12">
    <location>
        <position position="145"/>
    </location>
    <ligand>
        <name>ATP</name>
        <dbReference type="ChEBI" id="CHEBI:30616"/>
    </ligand>
</feature>
<comment type="subunit">
    <text evidence="12">Monomer. Can also form homodimers and oligomers.</text>
</comment>
<feature type="binding site" evidence="12">
    <location>
        <position position="19"/>
    </location>
    <ligand>
        <name>CTP</name>
        <dbReference type="ChEBI" id="CHEBI:37563"/>
    </ligand>
</feature>
<dbReference type="GO" id="GO:0004112">
    <property type="term" value="F:cyclic-nucleotide phosphodiesterase activity"/>
    <property type="evidence" value="ECO:0007669"/>
    <property type="project" value="UniProtKB-UniRule"/>
</dbReference>
<keyword evidence="1 12" id="KW-0533">Nickel</keyword>
<dbReference type="PANTHER" id="PTHR47545:SF1">
    <property type="entry name" value="MULTIFUNCTIONAL CCA PROTEIN"/>
    <property type="match status" value="1"/>
</dbReference>
<reference evidence="14 15" key="1">
    <citation type="submission" date="2016-06" db="EMBL/GenBank/DDBJ databases">
        <title>Insight into the functional genes involving in sulfur oxidation in Pearl River water.</title>
        <authorList>
            <person name="Luo J."/>
            <person name="Tan X."/>
            <person name="Lin W."/>
        </authorList>
    </citation>
    <scope>NUCLEOTIDE SEQUENCE [LARGE SCALE GENOMIC DNA]</scope>
    <source>
        <strain evidence="14 15">LS2</strain>
    </source>
</reference>
<dbReference type="KEGG" id="haz:A9404_11840"/>
<keyword evidence="10 12" id="KW-0460">Magnesium</keyword>
<dbReference type="Pfam" id="PF01966">
    <property type="entry name" value="HD"/>
    <property type="match status" value="1"/>
</dbReference>
<dbReference type="CDD" id="cd00077">
    <property type="entry name" value="HDc"/>
    <property type="match status" value="1"/>
</dbReference>
<dbReference type="EC" id="3.1.3.-" evidence="12"/>
<feature type="binding site" evidence="12">
    <location>
        <position position="99"/>
    </location>
    <ligand>
        <name>ATP</name>
        <dbReference type="ChEBI" id="CHEBI:30616"/>
    </ligand>
</feature>
<keyword evidence="6 12" id="KW-0547">Nucleotide-binding</keyword>
<evidence type="ECO:0000256" key="1">
    <source>
        <dbReference type="ARBA" id="ARBA00022596"/>
    </source>
</evidence>
<dbReference type="InterPro" id="IPR006674">
    <property type="entry name" value="HD_domain"/>
</dbReference>
<dbReference type="InterPro" id="IPR012006">
    <property type="entry name" value="CCA_bact"/>
</dbReference>
<comment type="function">
    <text evidence="12">Catalyzes the addition and repair of the essential 3'-terminal CCA sequence in tRNAs without using a nucleic acid template. Adds these three nucleotides in the order of C, C, and A to the tRNA nucleotide-73, using CTP and ATP as substrates and producing inorganic pyrophosphate. tRNA 3'-terminal CCA addition is required both for tRNA processing and repair. Also involved in tRNA surveillance by mediating tandem CCA addition to generate a CCACCA at the 3' terminus of unstable tRNAs. While stable tRNAs receive only 3'-terminal CCA, unstable tRNAs are marked with CCACCA and rapidly degraded.</text>
</comment>
<evidence type="ECO:0000256" key="2">
    <source>
        <dbReference type="ARBA" id="ARBA00022679"/>
    </source>
</evidence>
<dbReference type="NCBIfam" id="NF008137">
    <property type="entry name" value="PRK10885.1"/>
    <property type="match status" value="1"/>
</dbReference>
<dbReference type="GO" id="GO:0042245">
    <property type="term" value="P:RNA repair"/>
    <property type="evidence" value="ECO:0007669"/>
    <property type="project" value="UniProtKB-KW"/>
</dbReference>
<feature type="binding site" evidence="12">
    <location>
        <position position="31"/>
    </location>
    <ligand>
        <name>Mg(2+)</name>
        <dbReference type="ChEBI" id="CHEBI:18420"/>
    </ligand>
</feature>
<evidence type="ECO:0000256" key="7">
    <source>
        <dbReference type="ARBA" id="ARBA00022800"/>
    </source>
</evidence>
<dbReference type="EMBL" id="CP016027">
    <property type="protein sequence ID" value="ANJ67974.1"/>
    <property type="molecule type" value="Genomic_DNA"/>
</dbReference>
<dbReference type="InterPro" id="IPR032828">
    <property type="entry name" value="PolyA_RNA-bd"/>
</dbReference>
<sequence>MSPAIEQDLNCYVVGGAVRDRLLGRPASDRDWVVVGSSPEDMRRRGFRPVGQDFPVFLHPETGEEYALARTERKQGRGHQGFVFHAAPDVTLEDDLQRRDLTINALAQKQDGTLVDPFGFKADLDARILRHVSPAFAEDPLRVLRVARFAAQLAAEGFELAGETRDLMTAMTASGELDDLTAERVWQETRKALASPNPARYFEILRTVGALKVLFPEVDALFGVPQPAHYHPEIDSGIHTLLALTAAVGLNNDVGQDVAVRFAVLCHDLGKALTPPEEWPRHIGHEQRGVAPTRALCARLKVPRAVKELAVLTTAQHGRVHAAMEMRPATLLDLIESLDGLRRPERMADVLTACHADARGRLGSETCDYPQADRVRAAADIARGISPAPFLERGLTGVQLGEALRRARIQAIKQALAESQPNAQTAE</sequence>
<organism evidence="14 15">
    <name type="scientific">Halothiobacillus diazotrophicus</name>
    <dbReference type="NCBI Taxonomy" id="1860122"/>
    <lineage>
        <taxon>Bacteria</taxon>
        <taxon>Pseudomonadati</taxon>
        <taxon>Pseudomonadota</taxon>
        <taxon>Gammaproteobacteria</taxon>
        <taxon>Chromatiales</taxon>
        <taxon>Halothiobacillaceae</taxon>
        <taxon>Halothiobacillus</taxon>
    </lineage>
</organism>
<dbReference type="GO" id="GO:0004810">
    <property type="term" value="F:CCA tRNA nucleotidyltransferase activity"/>
    <property type="evidence" value="ECO:0007669"/>
    <property type="project" value="UniProtKB-UniRule"/>
</dbReference>
<dbReference type="InterPro" id="IPR043519">
    <property type="entry name" value="NT_sf"/>
</dbReference>
<evidence type="ECO:0000259" key="13">
    <source>
        <dbReference type="PROSITE" id="PS51831"/>
    </source>
</evidence>
<evidence type="ECO:0000256" key="4">
    <source>
        <dbReference type="ARBA" id="ARBA00022695"/>
    </source>
</evidence>
<comment type="miscellaneous">
    <text evidence="12">A single active site specifically recognizes both ATP and CTP and is responsible for their addition.</text>
</comment>
<feature type="domain" description="HD" evidence="13">
    <location>
        <begin position="236"/>
        <end position="341"/>
    </location>
</feature>
<evidence type="ECO:0000256" key="6">
    <source>
        <dbReference type="ARBA" id="ARBA00022741"/>
    </source>
</evidence>
<evidence type="ECO:0000256" key="5">
    <source>
        <dbReference type="ARBA" id="ARBA00022723"/>
    </source>
</evidence>
<dbReference type="InterPro" id="IPR002646">
    <property type="entry name" value="PolA_pol_head_dom"/>
</dbReference>
<dbReference type="Gene3D" id="3.30.460.10">
    <property type="entry name" value="Beta Polymerase, domain 2"/>
    <property type="match status" value="1"/>
</dbReference>
<dbReference type="SUPFAM" id="SSF81891">
    <property type="entry name" value="Poly A polymerase C-terminal region-like"/>
    <property type="match status" value="1"/>
</dbReference>
<dbReference type="CDD" id="cd05398">
    <property type="entry name" value="NT_ClassII-CCAase"/>
    <property type="match status" value="1"/>
</dbReference>
<comment type="catalytic activity">
    <reaction evidence="12">
        <text>a tRNA precursor + 2 CTP + ATP = a tRNA with a 3' CCA end + 3 diphosphate</text>
        <dbReference type="Rhea" id="RHEA:14433"/>
        <dbReference type="Rhea" id="RHEA-COMP:10465"/>
        <dbReference type="Rhea" id="RHEA-COMP:10468"/>
        <dbReference type="ChEBI" id="CHEBI:30616"/>
        <dbReference type="ChEBI" id="CHEBI:33019"/>
        <dbReference type="ChEBI" id="CHEBI:37563"/>
        <dbReference type="ChEBI" id="CHEBI:74896"/>
        <dbReference type="ChEBI" id="CHEBI:83071"/>
        <dbReference type="EC" id="2.7.7.72"/>
    </reaction>
</comment>